<feature type="transmembrane region" description="Helical" evidence="11">
    <location>
        <begin position="169"/>
        <end position="190"/>
    </location>
</feature>
<dbReference type="InterPro" id="IPR001851">
    <property type="entry name" value="ABC_transp_permease"/>
</dbReference>
<keyword evidence="6 11" id="KW-0812">Transmembrane</keyword>
<evidence type="ECO:0000256" key="1">
    <source>
        <dbReference type="ARBA" id="ARBA00004651"/>
    </source>
</evidence>
<keyword evidence="5" id="KW-0762">Sugar transport</keyword>
<evidence type="ECO:0000313" key="13">
    <source>
        <dbReference type="Proteomes" id="UP000032120"/>
    </source>
</evidence>
<feature type="transmembrane region" description="Helical" evidence="11">
    <location>
        <begin position="275"/>
        <end position="292"/>
    </location>
</feature>
<evidence type="ECO:0000256" key="11">
    <source>
        <dbReference type="SAM" id="Phobius"/>
    </source>
</evidence>
<keyword evidence="3" id="KW-1003">Cell membrane</keyword>
<keyword evidence="8 11" id="KW-0472">Membrane</keyword>
<sequence>MAVGKGATEPAKGSPKLGQMLFDNIVWLLLVLFAVVGYLLNPFFFSVANFQNILVQATTLGFLAVGVAFTLLIGEIDLSIVGVLGFSGALAALALNAGAPAVIAILVAILTGVVIGLINGLCVAVLGMNSLITTLAVGLTLTGAVLALTRGTTITITDPGYTFIGSGQIGGWPIMPLAIILLFVVISVVLRRTRWGRSIFATGGNRRAAFAAGIPTTKVRVSAFMVSGLLAGTAGWLATAYLSGVNSTIGSEMMMYAIAAPVIGGVSLKGGIGRVSGILGGILLITVVQVAMQLSSISAYYISMIGGAMILIAVLLDVVRVRASSRA</sequence>
<dbReference type="Proteomes" id="UP000032120">
    <property type="component" value="Unassembled WGS sequence"/>
</dbReference>
<feature type="transmembrane region" description="Helical" evidence="11">
    <location>
        <begin position="249"/>
        <end position="268"/>
    </location>
</feature>
<proteinExistence type="predicted"/>
<comment type="subcellular location">
    <subcellularLocation>
        <location evidence="1">Cell membrane</location>
        <topology evidence="1">Multi-pass membrane protein</topology>
    </subcellularLocation>
</comment>
<gene>
    <name evidence="12" type="ORF">SD72_15800</name>
</gene>
<evidence type="ECO:0000256" key="7">
    <source>
        <dbReference type="ARBA" id="ARBA00022989"/>
    </source>
</evidence>
<evidence type="ECO:0000313" key="12">
    <source>
        <dbReference type="EMBL" id="KIP51369.1"/>
    </source>
</evidence>
<feature type="transmembrane region" description="Helical" evidence="11">
    <location>
        <begin position="53"/>
        <end position="73"/>
    </location>
</feature>
<evidence type="ECO:0000256" key="10">
    <source>
        <dbReference type="ARBA" id="ARBA00035686"/>
    </source>
</evidence>
<evidence type="ECO:0000256" key="3">
    <source>
        <dbReference type="ARBA" id="ARBA00022475"/>
    </source>
</evidence>
<dbReference type="PANTHER" id="PTHR32196:SF32">
    <property type="entry name" value="XYLOSE TRANSPORT SYSTEM PERMEASE PROTEIN XYLH"/>
    <property type="match status" value="1"/>
</dbReference>
<comment type="function">
    <text evidence="9">Part of the binding-protein-dependent transport system for D-xylose. Probably responsible for the translocation of the substrate across the membrane.</text>
</comment>
<feature type="transmembrane region" description="Helical" evidence="11">
    <location>
        <begin position="223"/>
        <end position="243"/>
    </location>
</feature>
<keyword evidence="7 11" id="KW-1133">Transmembrane helix</keyword>
<keyword evidence="13" id="KW-1185">Reference proteome</keyword>
<accession>A0A0D0II83</accession>
<name>A0A0D0II83_9MICO</name>
<evidence type="ECO:0000256" key="8">
    <source>
        <dbReference type="ARBA" id="ARBA00023136"/>
    </source>
</evidence>
<evidence type="ECO:0000256" key="4">
    <source>
        <dbReference type="ARBA" id="ARBA00022519"/>
    </source>
</evidence>
<dbReference type="CDD" id="cd06579">
    <property type="entry name" value="TM_PBP1_transp_AraH_like"/>
    <property type="match status" value="1"/>
</dbReference>
<dbReference type="AlphaFoldDB" id="A0A0D0II83"/>
<feature type="transmembrane region" description="Helical" evidence="11">
    <location>
        <begin position="21"/>
        <end position="41"/>
    </location>
</feature>
<dbReference type="GO" id="GO:0005886">
    <property type="term" value="C:plasma membrane"/>
    <property type="evidence" value="ECO:0007669"/>
    <property type="project" value="UniProtKB-SubCell"/>
</dbReference>
<dbReference type="EMBL" id="JXSQ01000042">
    <property type="protein sequence ID" value="KIP51369.1"/>
    <property type="molecule type" value="Genomic_DNA"/>
</dbReference>
<dbReference type="Pfam" id="PF02653">
    <property type="entry name" value="BPD_transp_2"/>
    <property type="match status" value="1"/>
</dbReference>
<dbReference type="GO" id="GO:0022857">
    <property type="term" value="F:transmembrane transporter activity"/>
    <property type="evidence" value="ECO:0007669"/>
    <property type="project" value="InterPro"/>
</dbReference>
<feature type="transmembrane region" description="Helical" evidence="11">
    <location>
        <begin position="131"/>
        <end position="149"/>
    </location>
</feature>
<evidence type="ECO:0000256" key="5">
    <source>
        <dbReference type="ARBA" id="ARBA00022597"/>
    </source>
</evidence>
<feature type="transmembrane region" description="Helical" evidence="11">
    <location>
        <begin position="101"/>
        <end position="124"/>
    </location>
</feature>
<comment type="caution">
    <text evidence="12">The sequence shown here is derived from an EMBL/GenBank/DDBJ whole genome shotgun (WGS) entry which is preliminary data.</text>
</comment>
<evidence type="ECO:0000256" key="9">
    <source>
        <dbReference type="ARBA" id="ARBA00035611"/>
    </source>
</evidence>
<organism evidence="12 13">
    <name type="scientific">Leucobacter komagatae</name>
    <dbReference type="NCBI Taxonomy" id="55969"/>
    <lineage>
        <taxon>Bacteria</taxon>
        <taxon>Bacillati</taxon>
        <taxon>Actinomycetota</taxon>
        <taxon>Actinomycetes</taxon>
        <taxon>Micrococcales</taxon>
        <taxon>Microbacteriaceae</taxon>
        <taxon>Leucobacter</taxon>
    </lineage>
</organism>
<reference evidence="12 13" key="1">
    <citation type="submission" date="2015-01" db="EMBL/GenBank/DDBJ databases">
        <title>Draft genome sequence of Leucobacter komagatae strain VKM ST2845.</title>
        <authorList>
            <person name="Karlyshev A.V."/>
            <person name="Kudryashova E.B."/>
        </authorList>
    </citation>
    <scope>NUCLEOTIDE SEQUENCE [LARGE SCALE GENOMIC DNA]</scope>
    <source>
        <strain evidence="12 13">VKM ST2845</strain>
    </source>
</reference>
<protein>
    <recommendedName>
        <fullName evidence="10">Xylose transport system permease protein XylH</fullName>
    </recommendedName>
</protein>
<evidence type="ECO:0000256" key="2">
    <source>
        <dbReference type="ARBA" id="ARBA00022448"/>
    </source>
</evidence>
<dbReference type="PANTHER" id="PTHR32196">
    <property type="entry name" value="ABC TRANSPORTER PERMEASE PROTEIN YPHD-RELATED-RELATED"/>
    <property type="match status" value="1"/>
</dbReference>
<feature type="transmembrane region" description="Helical" evidence="11">
    <location>
        <begin position="298"/>
        <end position="319"/>
    </location>
</feature>
<keyword evidence="2" id="KW-0813">Transport</keyword>
<keyword evidence="4" id="KW-0997">Cell inner membrane</keyword>
<evidence type="ECO:0000256" key="6">
    <source>
        <dbReference type="ARBA" id="ARBA00022692"/>
    </source>
</evidence>